<evidence type="ECO:0000256" key="1">
    <source>
        <dbReference type="SAM" id="MobiDB-lite"/>
    </source>
</evidence>
<evidence type="ECO:0000313" key="3">
    <source>
        <dbReference type="Proteomes" id="UP000785200"/>
    </source>
</evidence>
<keyword evidence="3" id="KW-1185">Reference proteome</keyword>
<feature type="region of interest" description="Disordered" evidence="1">
    <location>
        <begin position="1"/>
        <end position="56"/>
    </location>
</feature>
<evidence type="ECO:0000313" key="2">
    <source>
        <dbReference type="EMBL" id="KAG0648503.1"/>
    </source>
</evidence>
<dbReference type="EMBL" id="VNKQ01000010">
    <property type="protein sequence ID" value="KAG0648503.1"/>
    <property type="molecule type" value="Genomic_DNA"/>
</dbReference>
<feature type="compositionally biased region" description="Polar residues" evidence="1">
    <location>
        <begin position="144"/>
        <end position="175"/>
    </location>
</feature>
<gene>
    <name evidence="2" type="ORF">D0Z07_5418</name>
</gene>
<accession>A0A9P6VIC5</accession>
<dbReference type="Proteomes" id="UP000785200">
    <property type="component" value="Unassembled WGS sequence"/>
</dbReference>
<proteinExistence type="predicted"/>
<reference evidence="2" key="1">
    <citation type="submission" date="2019-07" db="EMBL/GenBank/DDBJ databases">
        <title>Hyphodiscus hymeniophilus genome sequencing and assembly.</title>
        <authorList>
            <person name="Kramer G."/>
            <person name="Nodwell J."/>
        </authorList>
    </citation>
    <scope>NUCLEOTIDE SEQUENCE</scope>
    <source>
        <strain evidence="2">ATCC 34498</strain>
    </source>
</reference>
<feature type="region of interest" description="Disordered" evidence="1">
    <location>
        <begin position="69"/>
        <end position="95"/>
    </location>
</feature>
<feature type="compositionally biased region" description="Polar residues" evidence="1">
    <location>
        <begin position="23"/>
        <end position="37"/>
    </location>
</feature>
<comment type="caution">
    <text evidence="2">The sequence shown here is derived from an EMBL/GenBank/DDBJ whole genome shotgun (WGS) entry which is preliminary data.</text>
</comment>
<organism evidence="2 3">
    <name type="scientific">Hyphodiscus hymeniophilus</name>
    <dbReference type="NCBI Taxonomy" id="353542"/>
    <lineage>
        <taxon>Eukaryota</taxon>
        <taxon>Fungi</taxon>
        <taxon>Dikarya</taxon>
        <taxon>Ascomycota</taxon>
        <taxon>Pezizomycotina</taxon>
        <taxon>Leotiomycetes</taxon>
        <taxon>Helotiales</taxon>
        <taxon>Hyphodiscaceae</taxon>
        <taxon>Hyphodiscus</taxon>
    </lineage>
</organism>
<feature type="region of interest" description="Disordered" evidence="1">
    <location>
        <begin position="138"/>
        <end position="184"/>
    </location>
</feature>
<dbReference type="AlphaFoldDB" id="A0A9P6VIC5"/>
<protein>
    <submittedName>
        <fullName evidence="2">Uncharacterized protein</fullName>
    </submittedName>
</protein>
<name>A0A9P6VIC5_9HELO</name>
<dbReference type="OrthoDB" id="5552418at2759"/>
<sequence>MDDNNRRRRQNDAPYSGPDSRFNADQSQPRGISGSSSERYRPAPPTTSPAAARGAGATAYPTYYQESANSFPAALPPNTMQYQAGYPQDQRQQPSFTAYNPELMYNVAQQPTPTNVYDSAQQFQARQPAGMQMLSDVAGPYFTNEPTSTPGPPNLQQHASSSSSNVYQQHQQSPADRTPLLQQGYPGNMAIGGIPQGQPEMMEEAEFPPQGPGMEAAYTTYQTALKEIFQNIINGRLAEASSSLLEVSEWLLGHVGDLGLTVDEIALHADRVRLWGEFNTAWLSIFQRQKDMLDAGQRIQQPQSLMSQEFISKMAKDLIRMCDLIEKHGLVDYQYGVAEEQIMNVLMECLDLQESIEGVQDVGSSRAPP</sequence>